<dbReference type="InterPro" id="IPR011047">
    <property type="entry name" value="Quinoprotein_ADH-like_sf"/>
</dbReference>
<evidence type="ECO:0000313" key="2">
    <source>
        <dbReference type="Proteomes" id="UP000240042"/>
    </source>
</evidence>
<dbReference type="Gene3D" id="2.130.10.10">
    <property type="entry name" value="YVTN repeat-like/Quinoprotein amine dehydrogenase"/>
    <property type="match status" value="1"/>
</dbReference>
<gene>
    <name evidence="1" type="ORF">SAMN02745150_00519</name>
</gene>
<evidence type="ECO:0008006" key="3">
    <source>
        <dbReference type="Google" id="ProtNLM"/>
    </source>
</evidence>
<sequence length="373" mass="42727">MNIFYATLLFFAAIPIYPATRSNGLPKGFIWQYIIDEKEPSPRSGQFWRSGIFIGDKIFVLNRHYLIALERDTAKMLWIKGLASESPISEAKILHTDTNEIIVVISDALLRIRTTDGELLEQYSYDTQKHSAFQHTLLMPRHSIFFNNKIYVFLGPDLLEFDKHSLKHKKLFTFNSSPKTLPLIFGNELLLGFQNGFLELFSPDSKKRRMLICGSPYSAFSLRQPIIQSPYIFVPTSDELLVYREDEIFARNNVYKDGIFSLAGGRVWLLEHFSGILTEIDETLSPLRSVRFEAPSRVRAINTPVIGNKQRIVLADTADGDFKVINIQDLSIISSTISEDFFDHPPLQILDMKENYILIGAFDGLYLIDLNLF</sequence>
<proteinExistence type="predicted"/>
<dbReference type="RefSeq" id="WP_092318296.1">
    <property type="nucleotide sequence ID" value="NZ_FOKY01000002.1"/>
</dbReference>
<dbReference type="SUPFAM" id="SSF50998">
    <property type="entry name" value="Quinoprotein alcohol dehydrogenase-like"/>
    <property type="match status" value="1"/>
</dbReference>
<dbReference type="Proteomes" id="UP000240042">
    <property type="component" value="Unassembled WGS sequence"/>
</dbReference>
<reference evidence="2" key="1">
    <citation type="submission" date="2016-10" db="EMBL/GenBank/DDBJ databases">
        <authorList>
            <person name="Varghese N."/>
            <person name="Submissions S."/>
        </authorList>
    </citation>
    <scope>NUCLEOTIDE SEQUENCE [LARGE SCALE GENOMIC DNA]</scope>
    <source>
        <strain evidence="2">ATCC 43811</strain>
    </source>
</reference>
<name>A0A1I1DLZ4_BREAD</name>
<dbReference type="AlphaFoldDB" id="A0A1I1DLZ4"/>
<organism evidence="1 2">
    <name type="scientific">Brevinema andersonii</name>
    <dbReference type="NCBI Taxonomy" id="34097"/>
    <lineage>
        <taxon>Bacteria</taxon>
        <taxon>Pseudomonadati</taxon>
        <taxon>Spirochaetota</taxon>
        <taxon>Spirochaetia</taxon>
        <taxon>Brevinematales</taxon>
        <taxon>Brevinemataceae</taxon>
        <taxon>Brevinema</taxon>
    </lineage>
</organism>
<dbReference type="InterPro" id="IPR015943">
    <property type="entry name" value="WD40/YVTN_repeat-like_dom_sf"/>
</dbReference>
<dbReference type="EMBL" id="FOKY01000002">
    <property type="protein sequence ID" value="SFB74088.1"/>
    <property type="molecule type" value="Genomic_DNA"/>
</dbReference>
<keyword evidence="2" id="KW-1185">Reference proteome</keyword>
<evidence type="ECO:0000313" key="1">
    <source>
        <dbReference type="EMBL" id="SFB74088.1"/>
    </source>
</evidence>
<protein>
    <recommendedName>
        <fullName evidence="3">PQQ-like domain-containing protein</fullName>
    </recommendedName>
</protein>
<accession>A0A1I1DLZ4</accession>